<dbReference type="InterPro" id="IPR036365">
    <property type="entry name" value="PGBD-like_sf"/>
</dbReference>
<dbReference type="Gene3D" id="1.10.101.10">
    <property type="entry name" value="PGBD-like superfamily/PGBD"/>
    <property type="match status" value="1"/>
</dbReference>
<organism evidence="3 4">
    <name type="scientific">Streptomyces luteireticuli</name>
    <dbReference type="NCBI Taxonomy" id="173858"/>
    <lineage>
        <taxon>Bacteria</taxon>
        <taxon>Bacillati</taxon>
        <taxon>Actinomycetota</taxon>
        <taxon>Actinomycetes</taxon>
        <taxon>Kitasatosporales</taxon>
        <taxon>Streptomycetaceae</taxon>
        <taxon>Streptomyces</taxon>
    </lineage>
</organism>
<dbReference type="InterPro" id="IPR002477">
    <property type="entry name" value="Peptidoglycan-bd-like"/>
</dbReference>
<dbReference type="Pfam" id="PF01471">
    <property type="entry name" value="PG_binding_1"/>
    <property type="match status" value="1"/>
</dbReference>
<feature type="signal peptide" evidence="1">
    <location>
        <begin position="1"/>
        <end position="27"/>
    </location>
</feature>
<keyword evidence="4" id="KW-1185">Reference proteome</keyword>
<reference evidence="3 4" key="1">
    <citation type="journal article" date="2019" name="Int. J. Syst. Evol. Microbiol.">
        <title>The Global Catalogue of Microorganisms (GCM) 10K type strain sequencing project: providing services to taxonomists for standard genome sequencing and annotation.</title>
        <authorList>
            <consortium name="The Broad Institute Genomics Platform"/>
            <consortium name="The Broad Institute Genome Sequencing Center for Infectious Disease"/>
            <person name="Wu L."/>
            <person name="Ma J."/>
        </authorList>
    </citation>
    <scope>NUCLEOTIDE SEQUENCE [LARGE SCALE GENOMIC DNA]</scope>
    <source>
        <strain evidence="3 4">JCM 4788</strain>
    </source>
</reference>
<comment type="caution">
    <text evidence="3">The sequence shown here is derived from an EMBL/GenBank/DDBJ whole genome shotgun (WGS) entry which is preliminary data.</text>
</comment>
<accession>A0ABN0Z7W4</accession>
<proteinExistence type="predicted"/>
<evidence type="ECO:0000313" key="4">
    <source>
        <dbReference type="Proteomes" id="UP001500879"/>
    </source>
</evidence>
<sequence>MKRFLACLGAAAAITAGLVVTGPSAQAATVCGGSTKYYDTAGYYVDVPTTSSLGSNFCTLRRGASGDAVYQLQIALNGCYGQDVGGFDGDFGAKTENALRRVQSALGLDADGVYGPNTRDKMKWQWRNMEGSHRCLRLTQAPGPLSQ</sequence>
<protein>
    <submittedName>
        <fullName evidence="3">Peptidoglycan-binding domain-containing protein</fullName>
    </submittedName>
</protein>
<evidence type="ECO:0000256" key="1">
    <source>
        <dbReference type="SAM" id="SignalP"/>
    </source>
</evidence>
<evidence type="ECO:0000259" key="2">
    <source>
        <dbReference type="Pfam" id="PF01471"/>
    </source>
</evidence>
<dbReference type="EMBL" id="BAAABX010000089">
    <property type="protein sequence ID" value="GAA0437503.1"/>
    <property type="molecule type" value="Genomic_DNA"/>
</dbReference>
<keyword evidence="1" id="KW-0732">Signal</keyword>
<dbReference type="RefSeq" id="WP_344032781.1">
    <property type="nucleotide sequence ID" value="NZ_BAAABX010000089.1"/>
</dbReference>
<feature type="domain" description="Peptidoglycan binding-like" evidence="2">
    <location>
        <begin position="65"/>
        <end position="122"/>
    </location>
</feature>
<dbReference type="InterPro" id="IPR036366">
    <property type="entry name" value="PGBDSf"/>
</dbReference>
<dbReference type="SUPFAM" id="SSF47090">
    <property type="entry name" value="PGBD-like"/>
    <property type="match status" value="1"/>
</dbReference>
<feature type="chain" id="PRO_5046845569" evidence="1">
    <location>
        <begin position="28"/>
        <end position="147"/>
    </location>
</feature>
<gene>
    <name evidence="3" type="ORF">GCM10010357_68630</name>
</gene>
<name>A0ABN0Z7W4_9ACTN</name>
<evidence type="ECO:0000313" key="3">
    <source>
        <dbReference type="EMBL" id="GAA0437503.1"/>
    </source>
</evidence>
<dbReference type="Proteomes" id="UP001500879">
    <property type="component" value="Unassembled WGS sequence"/>
</dbReference>